<dbReference type="Proteomes" id="UP001321445">
    <property type="component" value="Chromosome"/>
</dbReference>
<keyword evidence="1" id="KW-1133">Transmembrane helix</keyword>
<feature type="transmembrane region" description="Helical" evidence="1">
    <location>
        <begin position="61"/>
        <end position="79"/>
    </location>
</feature>
<organism evidence="2 3">
    <name type="scientific">Hydrogenimonas cancrithermarum</name>
    <dbReference type="NCBI Taxonomy" id="2993563"/>
    <lineage>
        <taxon>Bacteria</taxon>
        <taxon>Pseudomonadati</taxon>
        <taxon>Campylobacterota</taxon>
        <taxon>Epsilonproteobacteria</taxon>
        <taxon>Campylobacterales</taxon>
        <taxon>Hydrogenimonadaceae</taxon>
        <taxon>Hydrogenimonas</taxon>
    </lineage>
</organism>
<keyword evidence="3" id="KW-1185">Reference proteome</keyword>
<keyword evidence="1" id="KW-0812">Transmembrane</keyword>
<accession>A0ABN6WX05</accession>
<sequence>MASPQNRKGEDSMMNRLLTIFFFGTLFWMAFDFIFYAGLMVNYIEAHGIPIFFNEFFTDTQYWWLWIIGISLYGTIFLVKNKTREKILFFLLSCMLAAIPWIPDFGEQIGRAIFSKENVAYRFDNVLVKNATLLYSGRGYDYVVIPGNDRTLRYLSSKRVK</sequence>
<name>A0ABN6WX05_9BACT</name>
<evidence type="ECO:0000256" key="1">
    <source>
        <dbReference type="SAM" id="Phobius"/>
    </source>
</evidence>
<feature type="transmembrane region" description="Helical" evidence="1">
    <location>
        <begin position="20"/>
        <end position="41"/>
    </location>
</feature>
<keyword evidence="1" id="KW-0472">Membrane</keyword>
<gene>
    <name evidence="2" type="ORF">HCR_20730</name>
</gene>
<protein>
    <submittedName>
        <fullName evidence="2">Uncharacterized protein</fullName>
    </submittedName>
</protein>
<feature type="transmembrane region" description="Helical" evidence="1">
    <location>
        <begin position="86"/>
        <end position="103"/>
    </location>
</feature>
<evidence type="ECO:0000313" key="2">
    <source>
        <dbReference type="EMBL" id="BDY13761.1"/>
    </source>
</evidence>
<dbReference type="EMBL" id="AP027370">
    <property type="protein sequence ID" value="BDY13761.1"/>
    <property type="molecule type" value="Genomic_DNA"/>
</dbReference>
<reference evidence="2 3" key="1">
    <citation type="submission" date="2023-03" db="EMBL/GenBank/DDBJ databases">
        <title>Description of Hydrogenimonas sp. ISO32.</title>
        <authorList>
            <person name="Mino S."/>
            <person name="Fukazawa S."/>
            <person name="Sawabe T."/>
        </authorList>
    </citation>
    <scope>NUCLEOTIDE SEQUENCE [LARGE SCALE GENOMIC DNA]</scope>
    <source>
        <strain evidence="2 3">ISO32</strain>
    </source>
</reference>
<evidence type="ECO:0000313" key="3">
    <source>
        <dbReference type="Proteomes" id="UP001321445"/>
    </source>
</evidence>
<proteinExistence type="predicted"/>